<reference evidence="1" key="1">
    <citation type="journal article" date="2023" name="G3 (Bethesda)">
        <title>A reference genome for the long-term kleptoplast-retaining sea slug Elysia crispata morphotype clarki.</title>
        <authorList>
            <person name="Eastman K.E."/>
            <person name="Pendleton A.L."/>
            <person name="Shaikh M.A."/>
            <person name="Suttiyut T."/>
            <person name="Ogas R."/>
            <person name="Tomko P."/>
            <person name="Gavelis G."/>
            <person name="Widhalm J.R."/>
            <person name="Wisecaver J.H."/>
        </authorList>
    </citation>
    <scope>NUCLEOTIDE SEQUENCE</scope>
    <source>
        <strain evidence="1">ECLA1</strain>
    </source>
</reference>
<comment type="caution">
    <text evidence="1">The sequence shown here is derived from an EMBL/GenBank/DDBJ whole genome shotgun (WGS) entry which is preliminary data.</text>
</comment>
<keyword evidence="2" id="KW-1185">Reference proteome</keyword>
<sequence>MSSNVVCMECGDGMTISTAGDAIKKLIHRSRPLDSHHLDNRGDDFALPRTVIIHQLWSCYVAYNLCQLTSSQTPAKCRGLVTFLTGRVPSWRWSIAQPLEYLARVELGGASKWCASKPKHFTLITELHIELFPKIYHAIWQNVPNRGRSLTSVSTYTYRIAGRYIARTKGLHLQYTRFHQFSVHPRGVSASHPDVVQLTYSWLGLRH</sequence>
<proteinExistence type="predicted"/>
<organism evidence="1 2">
    <name type="scientific">Elysia crispata</name>
    <name type="common">lettuce slug</name>
    <dbReference type="NCBI Taxonomy" id="231223"/>
    <lineage>
        <taxon>Eukaryota</taxon>
        <taxon>Metazoa</taxon>
        <taxon>Spiralia</taxon>
        <taxon>Lophotrochozoa</taxon>
        <taxon>Mollusca</taxon>
        <taxon>Gastropoda</taxon>
        <taxon>Heterobranchia</taxon>
        <taxon>Euthyneura</taxon>
        <taxon>Panpulmonata</taxon>
        <taxon>Sacoglossa</taxon>
        <taxon>Placobranchoidea</taxon>
        <taxon>Plakobranchidae</taxon>
        <taxon>Elysia</taxon>
    </lineage>
</organism>
<name>A0AAE1A9K0_9GAST</name>
<gene>
    <name evidence="1" type="ORF">RRG08_008854</name>
</gene>
<dbReference type="Proteomes" id="UP001283361">
    <property type="component" value="Unassembled WGS sequence"/>
</dbReference>
<protein>
    <submittedName>
        <fullName evidence="1">Uncharacterized protein</fullName>
    </submittedName>
</protein>
<accession>A0AAE1A9K0</accession>
<evidence type="ECO:0000313" key="1">
    <source>
        <dbReference type="EMBL" id="KAK3783517.1"/>
    </source>
</evidence>
<dbReference type="EMBL" id="JAWDGP010002405">
    <property type="protein sequence ID" value="KAK3783517.1"/>
    <property type="molecule type" value="Genomic_DNA"/>
</dbReference>
<evidence type="ECO:0000313" key="2">
    <source>
        <dbReference type="Proteomes" id="UP001283361"/>
    </source>
</evidence>
<dbReference type="AlphaFoldDB" id="A0AAE1A9K0"/>